<feature type="transmembrane region" description="Helical" evidence="1">
    <location>
        <begin position="94"/>
        <end position="122"/>
    </location>
</feature>
<feature type="transmembrane region" description="Helical" evidence="1">
    <location>
        <begin position="128"/>
        <end position="150"/>
    </location>
</feature>
<proteinExistence type="predicted"/>
<keyword evidence="1" id="KW-0812">Transmembrane</keyword>
<name>A0A062V8V8_9EURY</name>
<organism evidence="2 3">
    <name type="scientific">Candidatus Methanoperedens nitratireducens</name>
    <dbReference type="NCBI Taxonomy" id="1392998"/>
    <lineage>
        <taxon>Archaea</taxon>
        <taxon>Methanobacteriati</taxon>
        <taxon>Methanobacteriota</taxon>
        <taxon>Stenosarchaea group</taxon>
        <taxon>Methanomicrobia</taxon>
        <taxon>Methanosarcinales</taxon>
        <taxon>ANME-2 cluster</taxon>
        <taxon>Candidatus Methanoperedentaceae</taxon>
        <taxon>Candidatus Methanoperedens</taxon>
    </lineage>
</organism>
<dbReference type="AlphaFoldDB" id="A0A062V8V8"/>
<keyword evidence="1" id="KW-0472">Membrane</keyword>
<comment type="caution">
    <text evidence="2">The sequence shown here is derived from an EMBL/GenBank/DDBJ whole genome shotgun (WGS) entry which is preliminary data.</text>
</comment>
<accession>A0A062V8V8</accession>
<protein>
    <submittedName>
        <fullName evidence="2">Uncharacterized protein</fullName>
    </submittedName>
</protein>
<evidence type="ECO:0000313" key="3">
    <source>
        <dbReference type="Proteomes" id="UP000027153"/>
    </source>
</evidence>
<gene>
    <name evidence="2" type="ORF">ANME2D_01855</name>
</gene>
<evidence type="ECO:0000256" key="1">
    <source>
        <dbReference type="SAM" id="Phobius"/>
    </source>
</evidence>
<keyword evidence="3" id="KW-1185">Reference proteome</keyword>
<dbReference type="EMBL" id="JMIY01000004">
    <property type="protein sequence ID" value="KCZ71800.1"/>
    <property type="molecule type" value="Genomic_DNA"/>
</dbReference>
<reference evidence="2 3" key="1">
    <citation type="journal article" date="2013" name="Nature">
        <title>Anaerobic oxidation of methane coupled to nitrate reduction in a novel archaeal lineage.</title>
        <authorList>
            <person name="Haroon M.F."/>
            <person name="Hu S."/>
            <person name="Shi Y."/>
            <person name="Imelfort M."/>
            <person name="Keller J."/>
            <person name="Hugenholtz P."/>
            <person name="Yuan Z."/>
            <person name="Tyson G.W."/>
        </authorList>
    </citation>
    <scope>NUCLEOTIDE SEQUENCE [LARGE SCALE GENOMIC DNA]</scope>
    <source>
        <strain evidence="2 3">ANME-2d</strain>
    </source>
</reference>
<evidence type="ECO:0000313" key="2">
    <source>
        <dbReference type="EMBL" id="KCZ71800.1"/>
    </source>
</evidence>
<keyword evidence="1" id="KW-1133">Transmembrane helix</keyword>
<dbReference type="Proteomes" id="UP000027153">
    <property type="component" value="Unassembled WGS sequence"/>
</dbReference>
<sequence>MSCHGNHECIFEENRKTEYTIKKDNEPHEIQDWYIQCTFTNQDKRPDSIRTNRRPATGGEYVYECQDVQTFKNYEQTWGHYCIRAYKAVKKHSAWFYIGWGLVVVGAVVLTVATFGAGGVIIKLGALAAGIIATIGSAAIGAGVSIVVGIPDDYERGEPKGTVYRQDSPIDDWRHINDEEQILRPWHPCE</sequence>